<comment type="caution">
    <text evidence="2">The sequence shown here is derived from an EMBL/GenBank/DDBJ whole genome shotgun (WGS) entry which is preliminary data.</text>
</comment>
<sequence>MKGRLSLYLLPLLLLPLVLAACGDKDVLQPEQYDLSGTLHGDWGTNPSLRLALVGTGIPNVFTNDSTYAQNVVKVNDTTRRFGLDLPRFPNLAGVYQVIAFDDRNNNAKYDVSEPVARNRLWLIYSPADATTPAVNLPAEFPWAAGEEAIPELNVKSGWNVYNRAEKISPTNPRSAEKITGYDIYH</sequence>
<feature type="signal peptide" evidence="1">
    <location>
        <begin position="1"/>
        <end position="20"/>
    </location>
</feature>
<evidence type="ECO:0000313" key="3">
    <source>
        <dbReference type="Proteomes" id="UP001595748"/>
    </source>
</evidence>
<evidence type="ECO:0000256" key="1">
    <source>
        <dbReference type="SAM" id="SignalP"/>
    </source>
</evidence>
<name>A0ABV8A4N8_9DEIO</name>
<gene>
    <name evidence="2" type="ORF">ACFOPQ_00370</name>
</gene>
<protein>
    <submittedName>
        <fullName evidence="2">Uncharacterized protein</fullName>
    </submittedName>
</protein>
<proteinExistence type="predicted"/>
<dbReference type="Proteomes" id="UP001595748">
    <property type="component" value="Unassembled WGS sequence"/>
</dbReference>
<keyword evidence="1" id="KW-0732">Signal</keyword>
<dbReference type="RefSeq" id="WP_380075391.1">
    <property type="nucleotide sequence ID" value="NZ_JBHRZF010000004.1"/>
</dbReference>
<evidence type="ECO:0000313" key="2">
    <source>
        <dbReference type="EMBL" id="MFC3859225.1"/>
    </source>
</evidence>
<accession>A0ABV8A4N8</accession>
<organism evidence="2 3">
    <name type="scientific">Deinococcus antarcticus</name>
    <dbReference type="NCBI Taxonomy" id="1298767"/>
    <lineage>
        <taxon>Bacteria</taxon>
        <taxon>Thermotogati</taxon>
        <taxon>Deinococcota</taxon>
        <taxon>Deinococci</taxon>
        <taxon>Deinococcales</taxon>
        <taxon>Deinococcaceae</taxon>
        <taxon>Deinococcus</taxon>
    </lineage>
</organism>
<reference evidence="3" key="1">
    <citation type="journal article" date="2019" name="Int. J. Syst. Evol. Microbiol.">
        <title>The Global Catalogue of Microorganisms (GCM) 10K type strain sequencing project: providing services to taxonomists for standard genome sequencing and annotation.</title>
        <authorList>
            <consortium name="The Broad Institute Genomics Platform"/>
            <consortium name="The Broad Institute Genome Sequencing Center for Infectious Disease"/>
            <person name="Wu L."/>
            <person name="Ma J."/>
        </authorList>
    </citation>
    <scope>NUCLEOTIDE SEQUENCE [LARGE SCALE GENOMIC DNA]</scope>
    <source>
        <strain evidence="3">CCTCC AB 2013263</strain>
    </source>
</reference>
<dbReference type="PROSITE" id="PS51257">
    <property type="entry name" value="PROKAR_LIPOPROTEIN"/>
    <property type="match status" value="1"/>
</dbReference>
<feature type="chain" id="PRO_5046909913" evidence="1">
    <location>
        <begin position="21"/>
        <end position="186"/>
    </location>
</feature>
<keyword evidence="3" id="KW-1185">Reference proteome</keyword>
<dbReference type="EMBL" id="JBHRZF010000004">
    <property type="protein sequence ID" value="MFC3859225.1"/>
    <property type="molecule type" value="Genomic_DNA"/>
</dbReference>